<dbReference type="AlphaFoldDB" id="A0AAD7HGH2"/>
<protein>
    <submittedName>
        <fullName evidence="1">Uncharacterized protein</fullName>
    </submittedName>
</protein>
<evidence type="ECO:0000313" key="2">
    <source>
        <dbReference type="Proteomes" id="UP001215598"/>
    </source>
</evidence>
<gene>
    <name evidence="1" type="ORF">B0H16DRAFT_1738911</name>
</gene>
<accession>A0AAD7HGH2</accession>
<sequence>MDYIYARNPSYTTVFYAASPTINAAITANDGFFSLRQQPNANLSPSRALLIPPVSLVVALTSSGVSPDDPSAGSRSLTFALPVSARPTLTPKPPSRTPLTDCAPALQRMPLRRLCRPLVLFSCASGLSNTGPKYPAAFRLGIVRGWPEHIKDTTVQVSGDTEQYPTSK</sequence>
<organism evidence="1 2">
    <name type="scientific">Mycena metata</name>
    <dbReference type="NCBI Taxonomy" id="1033252"/>
    <lineage>
        <taxon>Eukaryota</taxon>
        <taxon>Fungi</taxon>
        <taxon>Dikarya</taxon>
        <taxon>Basidiomycota</taxon>
        <taxon>Agaricomycotina</taxon>
        <taxon>Agaricomycetes</taxon>
        <taxon>Agaricomycetidae</taxon>
        <taxon>Agaricales</taxon>
        <taxon>Marasmiineae</taxon>
        <taxon>Mycenaceae</taxon>
        <taxon>Mycena</taxon>
    </lineage>
</organism>
<proteinExistence type="predicted"/>
<dbReference type="EMBL" id="JARKIB010000242">
    <property type="protein sequence ID" value="KAJ7720244.1"/>
    <property type="molecule type" value="Genomic_DNA"/>
</dbReference>
<keyword evidence="2" id="KW-1185">Reference proteome</keyword>
<reference evidence="1" key="1">
    <citation type="submission" date="2023-03" db="EMBL/GenBank/DDBJ databases">
        <title>Massive genome expansion in bonnet fungi (Mycena s.s.) driven by repeated elements and novel gene families across ecological guilds.</title>
        <authorList>
            <consortium name="Lawrence Berkeley National Laboratory"/>
            <person name="Harder C.B."/>
            <person name="Miyauchi S."/>
            <person name="Viragh M."/>
            <person name="Kuo A."/>
            <person name="Thoen E."/>
            <person name="Andreopoulos B."/>
            <person name="Lu D."/>
            <person name="Skrede I."/>
            <person name="Drula E."/>
            <person name="Henrissat B."/>
            <person name="Morin E."/>
            <person name="Kohler A."/>
            <person name="Barry K."/>
            <person name="LaButti K."/>
            <person name="Morin E."/>
            <person name="Salamov A."/>
            <person name="Lipzen A."/>
            <person name="Mereny Z."/>
            <person name="Hegedus B."/>
            <person name="Baldrian P."/>
            <person name="Stursova M."/>
            <person name="Weitz H."/>
            <person name="Taylor A."/>
            <person name="Grigoriev I.V."/>
            <person name="Nagy L.G."/>
            <person name="Martin F."/>
            <person name="Kauserud H."/>
        </authorList>
    </citation>
    <scope>NUCLEOTIDE SEQUENCE</scope>
    <source>
        <strain evidence="1">CBHHK182m</strain>
    </source>
</reference>
<dbReference type="Proteomes" id="UP001215598">
    <property type="component" value="Unassembled WGS sequence"/>
</dbReference>
<comment type="caution">
    <text evidence="1">The sequence shown here is derived from an EMBL/GenBank/DDBJ whole genome shotgun (WGS) entry which is preliminary data.</text>
</comment>
<evidence type="ECO:0000313" key="1">
    <source>
        <dbReference type="EMBL" id="KAJ7720244.1"/>
    </source>
</evidence>
<name>A0AAD7HGH2_9AGAR</name>